<dbReference type="GO" id="GO:1990281">
    <property type="term" value="C:efflux pump complex"/>
    <property type="evidence" value="ECO:0007669"/>
    <property type="project" value="TreeGrafter"/>
</dbReference>
<comment type="similarity">
    <text evidence="1">Belongs to the membrane fusion protein (MFP) (TC 8.A.1) family.</text>
</comment>
<organism evidence="2 3">
    <name type="scientific">candidate division WWE3 bacterium</name>
    <dbReference type="NCBI Taxonomy" id="2053526"/>
    <lineage>
        <taxon>Bacteria</taxon>
        <taxon>Katanobacteria</taxon>
    </lineage>
</organism>
<dbReference type="AlphaFoldDB" id="A0A955E017"/>
<protein>
    <submittedName>
        <fullName evidence="2">Efflux RND transporter periplasmic adaptor subunit</fullName>
    </submittedName>
</protein>
<dbReference type="EMBL" id="JAGQNY010000006">
    <property type="protein sequence ID" value="MCA9302114.1"/>
    <property type="molecule type" value="Genomic_DNA"/>
</dbReference>
<dbReference type="InterPro" id="IPR006143">
    <property type="entry name" value="RND_pump_MFP"/>
</dbReference>
<comment type="caution">
    <text evidence="2">The sequence shown here is derived from an EMBL/GenBank/DDBJ whole genome shotgun (WGS) entry which is preliminary data.</text>
</comment>
<reference evidence="2" key="2">
    <citation type="journal article" date="2021" name="Microbiome">
        <title>Successional dynamics and alternative stable states in a saline activated sludge microbial community over 9 years.</title>
        <authorList>
            <person name="Wang Y."/>
            <person name="Ye J."/>
            <person name="Ju F."/>
            <person name="Liu L."/>
            <person name="Boyd J.A."/>
            <person name="Deng Y."/>
            <person name="Parks D.H."/>
            <person name="Jiang X."/>
            <person name="Yin X."/>
            <person name="Woodcroft B.J."/>
            <person name="Tyson G.W."/>
            <person name="Hugenholtz P."/>
            <person name="Polz M.F."/>
            <person name="Zhang T."/>
        </authorList>
    </citation>
    <scope>NUCLEOTIDE SEQUENCE</scope>
    <source>
        <strain evidence="2">HKST-UBA80</strain>
    </source>
</reference>
<dbReference type="Gene3D" id="2.40.30.170">
    <property type="match status" value="1"/>
</dbReference>
<proteinExistence type="inferred from homology"/>
<dbReference type="SUPFAM" id="SSF111369">
    <property type="entry name" value="HlyD-like secretion proteins"/>
    <property type="match status" value="1"/>
</dbReference>
<evidence type="ECO:0000313" key="3">
    <source>
        <dbReference type="Proteomes" id="UP000714817"/>
    </source>
</evidence>
<dbReference type="GO" id="GO:0015562">
    <property type="term" value="F:efflux transmembrane transporter activity"/>
    <property type="evidence" value="ECO:0007669"/>
    <property type="project" value="TreeGrafter"/>
</dbReference>
<dbReference type="PANTHER" id="PTHR30469">
    <property type="entry name" value="MULTIDRUG RESISTANCE PROTEIN MDTA"/>
    <property type="match status" value="1"/>
</dbReference>
<dbReference type="PANTHER" id="PTHR30469:SF33">
    <property type="entry name" value="SLR1207 PROTEIN"/>
    <property type="match status" value="1"/>
</dbReference>
<name>A0A955E017_UNCKA</name>
<sequence length="352" mass="38277">MKKFLNKKTIAVILVCGLLVLGVALRGRERPVAVLEVTPEKTDVIKSISASGTITSIDVADLSFASGGKITKIYVEKGDSVSKGALLAQVFNSPDYQTIQAAKDSRDVAQRDLDLYIEQYNTNRDAVGGSDEYTIGVRRLQELLSRAEATYEAQAAGIQNTYIYAPFEATIIDVLKEEGEIAVPGSTVIKVADLSNLVFEASIDQEDFGLLKEGHRVSITLDAYPDAGMEGVIEDIPLYADSVTNEFTLKIKVLAGKETQVLLGMSGDVDIVLAEEKDVQALLFDSIFSDSGGNYVWVMDDTNKVGKKYVEIGLEGDIYTEIKTDLSDTKLVVPSDNDIELKEGISVKVTER</sequence>
<reference evidence="2" key="1">
    <citation type="submission" date="2020-04" db="EMBL/GenBank/DDBJ databases">
        <authorList>
            <person name="Zhang T."/>
        </authorList>
    </citation>
    <scope>NUCLEOTIDE SEQUENCE</scope>
    <source>
        <strain evidence="2">HKST-UBA80</strain>
    </source>
</reference>
<evidence type="ECO:0000313" key="2">
    <source>
        <dbReference type="EMBL" id="MCA9302114.1"/>
    </source>
</evidence>
<dbReference type="Proteomes" id="UP000714817">
    <property type="component" value="Unassembled WGS sequence"/>
</dbReference>
<dbReference type="NCBIfam" id="TIGR01730">
    <property type="entry name" value="RND_mfp"/>
    <property type="match status" value="1"/>
</dbReference>
<accession>A0A955E017</accession>
<gene>
    <name evidence="2" type="ORF">KDA10_01950</name>
</gene>
<dbReference type="Gene3D" id="2.40.50.100">
    <property type="match status" value="1"/>
</dbReference>
<evidence type="ECO:0000256" key="1">
    <source>
        <dbReference type="ARBA" id="ARBA00009477"/>
    </source>
</evidence>